<accession>A0AAE0LYC5</accession>
<dbReference type="Pfam" id="PF26335">
    <property type="entry name" value="ARB_00930_C"/>
    <property type="match status" value="1"/>
</dbReference>
<evidence type="ECO:0000259" key="2">
    <source>
        <dbReference type="Pfam" id="PF00144"/>
    </source>
</evidence>
<proteinExistence type="predicted"/>
<evidence type="ECO:0000313" key="4">
    <source>
        <dbReference type="EMBL" id="KAK3312155.1"/>
    </source>
</evidence>
<keyword evidence="1" id="KW-0732">Signal</keyword>
<evidence type="ECO:0000313" key="5">
    <source>
        <dbReference type="Proteomes" id="UP001283341"/>
    </source>
</evidence>
<dbReference type="Pfam" id="PF00144">
    <property type="entry name" value="Beta-lactamase"/>
    <property type="match status" value="1"/>
</dbReference>
<dbReference type="PANTHER" id="PTHR22935">
    <property type="entry name" value="PENICILLIN-BINDING PROTEIN"/>
    <property type="match status" value="1"/>
</dbReference>
<dbReference type="InterPro" id="IPR001466">
    <property type="entry name" value="Beta-lactam-related"/>
</dbReference>
<feature type="domain" description="Beta-lactamase-like ARB-00930-like C-terminal" evidence="3">
    <location>
        <begin position="421"/>
        <end position="558"/>
    </location>
</feature>
<gene>
    <name evidence="4" type="ORF">B0H66DRAFT_632643</name>
</gene>
<dbReference type="Gene3D" id="3.40.710.10">
    <property type="entry name" value="DD-peptidase/beta-lactamase superfamily"/>
    <property type="match status" value="1"/>
</dbReference>
<dbReference type="InterPro" id="IPR051478">
    <property type="entry name" value="Beta-lactamase-like_AB/R"/>
</dbReference>
<reference evidence="4" key="2">
    <citation type="submission" date="2023-06" db="EMBL/GenBank/DDBJ databases">
        <authorList>
            <consortium name="Lawrence Berkeley National Laboratory"/>
            <person name="Haridas S."/>
            <person name="Hensen N."/>
            <person name="Bonometti L."/>
            <person name="Westerberg I."/>
            <person name="Brannstrom I.O."/>
            <person name="Guillou S."/>
            <person name="Cros-Aarteil S."/>
            <person name="Calhoun S."/>
            <person name="Kuo A."/>
            <person name="Mondo S."/>
            <person name="Pangilinan J."/>
            <person name="Riley R."/>
            <person name="Labutti K."/>
            <person name="Andreopoulos B."/>
            <person name="Lipzen A."/>
            <person name="Chen C."/>
            <person name="Yanf M."/>
            <person name="Daum C."/>
            <person name="Ng V."/>
            <person name="Clum A."/>
            <person name="Steindorff A."/>
            <person name="Ohm R."/>
            <person name="Martin F."/>
            <person name="Silar P."/>
            <person name="Natvig D."/>
            <person name="Lalanne C."/>
            <person name="Gautier V."/>
            <person name="Ament-Velasquez S.L."/>
            <person name="Kruys A."/>
            <person name="Hutchinson M.I."/>
            <person name="Powell A.J."/>
            <person name="Barry K."/>
            <person name="Miller A.N."/>
            <person name="Grigoriev I.V."/>
            <person name="Debuchy R."/>
            <person name="Gladieux P."/>
            <person name="Thoren M.H."/>
            <person name="Johannesson H."/>
        </authorList>
    </citation>
    <scope>NUCLEOTIDE SEQUENCE</scope>
    <source>
        <strain evidence="4">CBS 118394</strain>
    </source>
</reference>
<dbReference type="AlphaFoldDB" id="A0AAE0LYC5"/>
<feature type="signal peptide" evidence="1">
    <location>
        <begin position="1"/>
        <end position="20"/>
    </location>
</feature>
<dbReference type="InterPro" id="IPR012338">
    <property type="entry name" value="Beta-lactam/transpept-like"/>
</dbReference>
<evidence type="ECO:0000256" key="1">
    <source>
        <dbReference type="SAM" id="SignalP"/>
    </source>
</evidence>
<reference evidence="4" key="1">
    <citation type="journal article" date="2023" name="Mol. Phylogenet. Evol.">
        <title>Genome-scale phylogeny and comparative genomics of the fungal order Sordariales.</title>
        <authorList>
            <person name="Hensen N."/>
            <person name="Bonometti L."/>
            <person name="Westerberg I."/>
            <person name="Brannstrom I.O."/>
            <person name="Guillou S."/>
            <person name="Cros-Aarteil S."/>
            <person name="Calhoun S."/>
            <person name="Haridas S."/>
            <person name="Kuo A."/>
            <person name="Mondo S."/>
            <person name="Pangilinan J."/>
            <person name="Riley R."/>
            <person name="LaButti K."/>
            <person name="Andreopoulos B."/>
            <person name="Lipzen A."/>
            <person name="Chen C."/>
            <person name="Yan M."/>
            <person name="Daum C."/>
            <person name="Ng V."/>
            <person name="Clum A."/>
            <person name="Steindorff A."/>
            <person name="Ohm R.A."/>
            <person name="Martin F."/>
            <person name="Silar P."/>
            <person name="Natvig D.O."/>
            <person name="Lalanne C."/>
            <person name="Gautier V."/>
            <person name="Ament-Velasquez S.L."/>
            <person name="Kruys A."/>
            <person name="Hutchinson M.I."/>
            <person name="Powell A.J."/>
            <person name="Barry K."/>
            <person name="Miller A.N."/>
            <person name="Grigoriev I.V."/>
            <person name="Debuchy R."/>
            <person name="Gladieux P."/>
            <person name="Hiltunen Thoren M."/>
            <person name="Johannesson H."/>
        </authorList>
    </citation>
    <scope>NUCLEOTIDE SEQUENCE</scope>
    <source>
        <strain evidence="4">CBS 118394</strain>
    </source>
</reference>
<dbReference type="PANTHER" id="PTHR22935:SF97">
    <property type="entry name" value="BETA-LACTAMASE-RELATED DOMAIN-CONTAINING PROTEIN"/>
    <property type="match status" value="1"/>
</dbReference>
<dbReference type="InterPro" id="IPR058664">
    <property type="entry name" value="ARB_00930-like_C"/>
</dbReference>
<dbReference type="Proteomes" id="UP001283341">
    <property type="component" value="Unassembled WGS sequence"/>
</dbReference>
<comment type="caution">
    <text evidence="4">The sequence shown here is derived from an EMBL/GenBank/DDBJ whole genome shotgun (WGS) entry which is preliminary data.</text>
</comment>
<dbReference type="SUPFAM" id="SSF56601">
    <property type="entry name" value="beta-lactamase/transpeptidase-like"/>
    <property type="match status" value="1"/>
</dbReference>
<protein>
    <submittedName>
        <fullName evidence="4">Beta-lactamase/transpeptidase-like protein</fullName>
    </submittedName>
</protein>
<sequence length="591" mass="63687">MRLLSGLGLLAASLRGLAVAQNCPFLGPAYPPATNVTALAFVSTSKAFELALTSALAEGEIAGNETFYAVQVYTPDSKKPIYETYHSATIQNATSQVKVGPDTVFRLYSISKLITVYAILAKLGDKYWDEPVAKYIPEFSHLQPGNPAHDVIWDEVTIGSLASLMSGVGRDYALNDQSAGGQPKRPGFRDIEDSDVVRCGSEGLRPCNREESLRDILKVWPFSSSFNTPNYSNMAFQLLAYAIENITETPFPTIVRQQLIEPLNLRHTYVTYPGNITDYAPAGGWASDFGDIAPMGGYYQSVSDLTALGASILNSTLLPPATTRKWLKPLTHTSSLFASIGRPWEIVRRRVPMSSTSKTTRIVDVYTKQGGGSTYTSLIALSRDHNLGISILTAGPRSGDAFQVIKNLALETWIPAAEQAAREAANANFGGLYSLFGTNSSLEIGLHPDEPGLFMSKLVSNGTDILDLVRTLVGKQGKFGLWFYPMSLIGLAFSGTEQAFRGAFGEVGVPADAECATWAEVDRLRYGRNPGDLAVFGVDRRGQATGVTMPMLNEGAFRKAGASGGFLEGRGNTGFPRGCDACLPVISPTKI</sequence>
<keyword evidence="5" id="KW-1185">Reference proteome</keyword>
<evidence type="ECO:0000259" key="3">
    <source>
        <dbReference type="Pfam" id="PF26335"/>
    </source>
</evidence>
<name>A0AAE0LYC5_9PEZI</name>
<dbReference type="EMBL" id="JAUEDM010000009">
    <property type="protein sequence ID" value="KAK3312155.1"/>
    <property type="molecule type" value="Genomic_DNA"/>
</dbReference>
<feature type="chain" id="PRO_5041899889" evidence="1">
    <location>
        <begin position="21"/>
        <end position="591"/>
    </location>
</feature>
<organism evidence="4 5">
    <name type="scientific">Apodospora peruviana</name>
    <dbReference type="NCBI Taxonomy" id="516989"/>
    <lineage>
        <taxon>Eukaryota</taxon>
        <taxon>Fungi</taxon>
        <taxon>Dikarya</taxon>
        <taxon>Ascomycota</taxon>
        <taxon>Pezizomycotina</taxon>
        <taxon>Sordariomycetes</taxon>
        <taxon>Sordariomycetidae</taxon>
        <taxon>Sordariales</taxon>
        <taxon>Lasiosphaeriaceae</taxon>
        <taxon>Apodospora</taxon>
    </lineage>
</organism>
<feature type="domain" description="Beta-lactamase-related" evidence="2">
    <location>
        <begin position="73"/>
        <end position="401"/>
    </location>
</feature>